<evidence type="ECO:0000256" key="1">
    <source>
        <dbReference type="ARBA" id="ARBA00004141"/>
    </source>
</evidence>
<dbReference type="Proteomes" id="UP001311232">
    <property type="component" value="Unassembled WGS sequence"/>
</dbReference>
<evidence type="ECO:0000313" key="10">
    <source>
        <dbReference type="Proteomes" id="UP001311232"/>
    </source>
</evidence>
<evidence type="ECO:0000256" key="7">
    <source>
        <dbReference type="SAM" id="Phobius"/>
    </source>
</evidence>
<comment type="subcellular location">
    <subcellularLocation>
        <location evidence="1">Membrane</location>
        <topology evidence="1">Multi-pass membrane protein</topology>
    </subcellularLocation>
</comment>
<dbReference type="SUPFAM" id="SSF48317">
    <property type="entry name" value="Acid phosphatase/Vanadium-dependent haloperoxidase"/>
    <property type="match status" value="1"/>
</dbReference>
<dbReference type="GO" id="GO:0006644">
    <property type="term" value="P:phospholipid metabolic process"/>
    <property type="evidence" value="ECO:0007669"/>
    <property type="project" value="InterPro"/>
</dbReference>
<dbReference type="GO" id="GO:0005886">
    <property type="term" value="C:plasma membrane"/>
    <property type="evidence" value="ECO:0007669"/>
    <property type="project" value="TreeGrafter"/>
</dbReference>
<sequence length="99" mass="11172">MYALLYLAFYLQARLTWRGARLLRPLLQSFLVLLAVYTGLTRISDYRHHPSDVLTGYTQGALTAYWVAFYISPMFKSSSSDLSAAETPDSPLSPHHTVC</sequence>
<reference evidence="9 10" key="1">
    <citation type="submission" date="2021-06" db="EMBL/GenBank/DDBJ databases">
        <authorList>
            <person name="Palmer J.M."/>
        </authorList>
    </citation>
    <scope>NUCLEOTIDE SEQUENCE [LARGE SCALE GENOMIC DNA]</scope>
    <source>
        <strain evidence="9 10">MEX-2019</strain>
        <tissue evidence="9">Muscle</tissue>
    </source>
</reference>
<comment type="similarity">
    <text evidence="2">Belongs to the PA-phosphatase related phosphoesterase family.</text>
</comment>
<dbReference type="Pfam" id="PF01569">
    <property type="entry name" value="PAP2"/>
    <property type="match status" value="1"/>
</dbReference>
<feature type="transmembrane region" description="Helical" evidence="7">
    <location>
        <begin position="26"/>
        <end position="43"/>
    </location>
</feature>
<keyword evidence="4 7" id="KW-1133">Transmembrane helix</keyword>
<organism evidence="9 10">
    <name type="scientific">Crenichthys baileyi</name>
    <name type="common">White River springfish</name>
    <dbReference type="NCBI Taxonomy" id="28760"/>
    <lineage>
        <taxon>Eukaryota</taxon>
        <taxon>Metazoa</taxon>
        <taxon>Chordata</taxon>
        <taxon>Craniata</taxon>
        <taxon>Vertebrata</taxon>
        <taxon>Euteleostomi</taxon>
        <taxon>Actinopterygii</taxon>
        <taxon>Neopterygii</taxon>
        <taxon>Teleostei</taxon>
        <taxon>Neoteleostei</taxon>
        <taxon>Acanthomorphata</taxon>
        <taxon>Ovalentaria</taxon>
        <taxon>Atherinomorphae</taxon>
        <taxon>Cyprinodontiformes</taxon>
        <taxon>Goodeidae</taxon>
        <taxon>Crenichthys</taxon>
    </lineage>
</organism>
<dbReference type="PANTHER" id="PTHR10165:SF94">
    <property type="entry name" value="PHOSPHATIDIC ACID PHOSPHATASE TYPE 2D"/>
    <property type="match status" value="1"/>
</dbReference>
<name>A0AAV9R1B2_9TELE</name>
<dbReference type="GO" id="GO:0007165">
    <property type="term" value="P:signal transduction"/>
    <property type="evidence" value="ECO:0007669"/>
    <property type="project" value="TreeGrafter"/>
</dbReference>
<dbReference type="InterPro" id="IPR043216">
    <property type="entry name" value="PAP-like"/>
</dbReference>
<proteinExistence type="inferred from homology"/>
<protein>
    <submittedName>
        <fullName evidence="9">Phospholipid phosphatase 3</fullName>
    </submittedName>
</protein>
<dbReference type="InterPro" id="IPR036938">
    <property type="entry name" value="PAP2/HPO_sf"/>
</dbReference>
<evidence type="ECO:0000256" key="3">
    <source>
        <dbReference type="ARBA" id="ARBA00022692"/>
    </source>
</evidence>
<evidence type="ECO:0000256" key="5">
    <source>
        <dbReference type="ARBA" id="ARBA00023136"/>
    </source>
</evidence>
<dbReference type="PANTHER" id="PTHR10165">
    <property type="entry name" value="LIPID PHOSPHATE PHOSPHATASE"/>
    <property type="match status" value="1"/>
</dbReference>
<evidence type="ECO:0000256" key="6">
    <source>
        <dbReference type="SAM" id="MobiDB-lite"/>
    </source>
</evidence>
<keyword evidence="5 7" id="KW-0472">Membrane</keyword>
<feature type="domain" description="Phosphatidic acid phosphatase type 2/haloperoxidase" evidence="8">
    <location>
        <begin position="3"/>
        <end position="68"/>
    </location>
</feature>
<dbReference type="GO" id="GO:0046839">
    <property type="term" value="P:phospholipid dephosphorylation"/>
    <property type="evidence" value="ECO:0007669"/>
    <property type="project" value="TreeGrafter"/>
</dbReference>
<gene>
    <name evidence="9" type="primary">PLPP3_2</name>
    <name evidence="9" type="ORF">CRENBAI_015064</name>
</gene>
<feature type="region of interest" description="Disordered" evidence="6">
    <location>
        <begin position="79"/>
        <end position="99"/>
    </location>
</feature>
<dbReference type="InterPro" id="IPR000326">
    <property type="entry name" value="PAP2/HPO"/>
</dbReference>
<evidence type="ECO:0000313" key="9">
    <source>
        <dbReference type="EMBL" id="KAK5602244.1"/>
    </source>
</evidence>
<dbReference type="EMBL" id="JAHHUM010002624">
    <property type="protein sequence ID" value="KAK5602244.1"/>
    <property type="molecule type" value="Genomic_DNA"/>
</dbReference>
<evidence type="ECO:0000256" key="2">
    <source>
        <dbReference type="ARBA" id="ARBA00008816"/>
    </source>
</evidence>
<keyword evidence="10" id="KW-1185">Reference proteome</keyword>
<comment type="caution">
    <text evidence="9">The sequence shown here is derived from an EMBL/GenBank/DDBJ whole genome shotgun (WGS) entry which is preliminary data.</text>
</comment>
<dbReference type="AlphaFoldDB" id="A0AAV9R1B2"/>
<evidence type="ECO:0000256" key="4">
    <source>
        <dbReference type="ARBA" id="ARBA00022989"/>
    </source>
</evidence>
<keyword evidence="3 7" id="KW-0812">Transmembrane</keyword>
<dbReference type="GO" id="GO:0008195">
    <property type="term" value="F:phosphatidate phosphatase activity"/>
    <property type="evidence" value="ECO:0007669"/>
    <property type="project" value="TreeGrafter"/>
</dbReference>
<dbReference type="Gene3D" id="1.20.144.10">
    <property type="entry name" value="Phosphatidic acid phosphatase type 2/haloperoxidase"/>
    <property type="match status" value="1"/>
</dbReference>
<evidence type="ECO:0000259" key="8">
    <source>
        <dbReference type="Pfam" id="PF01569"/>
    </source>
</evidence>
<accession>A0AAV9R1B2</accession>